<name>A0A365XX01_9BACT</name>
<feature type="domain" description="SusD-like N-terminal" evidence="1">
    <location>
        <begin position="24"/>
        <end position="228"/>
    </location>
</feature>
<dbReference type="InterPro" id="IPR033985">
    <property type="entry name" value="SusD-like_N"/>
</dbReference>
<dbReference type="Gene3D" id="1.25.40.390">
    <property type="match status" value="2"/>
</dbReference>
<dbReference type="InterPro" id="IPR011990">
    <property type="entry name" value="TPR-like_helical_dom_sf"/>
</dbReference>
<protein>
    <submittedName>
        <fullName evidence="2">RagB/SusD family nutrient uptake outer membrane protein</fullName>
    </submittedName>
</protein>
<dbReference type="PROSITE" id="PS51257">
    <property type="entry name" value="PROKAR_LIPOPROTEIN"/>
    <property type="match status" value="1"/>
</dbReference>
<reference evidence="2 3" key="1">
    <citation type="submission" date="2018-05" db="EMBL/GenBank/DDBJ databases">
        <title>Chitinophaga sp. K3CV102501T nov., isolated from isolated from a monsoon evergreen broad-leaved forest soil.</title>
        <authorList>
            <person name="Lv Y."/>
        </authorList>
    </citation>
    <scope>NUCLEOTIDE SEQUENCE [LARGE SCALE GENOMIC DNA]</scope>
    <source>
        <strain evidence="2 3">GDMCC 1.1325</strain>
    </source>
</reference>
<proteinExistence type="predicted"/>
<dbReference type="AlphaFoldDB" id="A0A365XX01"/>
<evidence type="ECO:0000259" key="1">
    <source>
        <dbReference type="Pfam" id="PF14322"/>
    </source>
</evidence>
<comment type="caution">
    <text evidence="2">The sequence shown here is derived from an EMBL/GenBank/DDBJ whole genome shotgun (WGS) entry which is preliminary data.</text>
</comment>
<evidence type="ECO:0000313" key="3">
    <source>
        <dbReference type="Proteomes" id="UP000253410"/>
    </source>
</evidence>
<dbReference type="OrthoDB" id="1147023at2"/>
<dbReference type="EMBL" id="QFFJ01000002">
    <property type="protein sequence ID" value="RBL90224.1"/>
    <property type="molecule type" value="Genomic_DNA"/>
</dbReference>
<sequence length="492" mass="55334">MKKKNIYNIISLSLLTLLLGSCKKYFDVNPDMRTELDTPEKVGELLVTAYPSADYFLFAELASDNSVDKGPGDFSLNDIARDSYLWKEVAQVSDSYSPNSYWLDMYRAIAAANHAIEAVDENNFGTKGQQYKGEALLTRAYAHHMLVSLFSKSYQINGDNSTPGIPYLTVPENTAFKNYERGTVASVYEHIEKDLLEGIRLIKGITYKSPKFHFNEQAANAFAARFYLFKGEYDKVIKYASAIFPENNFKQNLRPIAGALKAAGSNSPSLFASSQQNFNLLLANVYSNFSSIAASCRYGAGLATEKIISGNTVAGKQFYQYYTRFGGIPDKLQLGKYPTYTYRANPYTTDWTYYTIQCLFSADEALMNRAEAYINTGDYASALKDLNDFAQVRIEGYDAMLHTITEAKVLSFYNTTDIKAGLMSTVMDFKQKAFAHEGIRWLDISRLGIEISHRQLNSNWDTTYEVLKKDDLRRVFQIPASAALSGLPKNPR</sequence>
<dbReference type="RefSeq" id="WP_113618974.1">
    <property type="nucleotide sequence ID" value="NZ_QFFJ01000002.1"/>
</dbReference>
<evidence type="ECO:0000313" key="2">
    <source>
        <dbReference type="EMBL" id="RBL90224.1"/>
    </source>
</evidence>
<accession>A0A365XX01</accession>
<keyword evidence="3" id="KW-1185">Reference proteome</keyword>
<dbReference type="Pfam" id="PF14322">
    <property type="entry name" value="SusD-like_3"/>
    <property type="match status" value="1"/>
</dbReference>
<dbReference type="SUPFAM" id="SSF48452">
    <property type="entry name" value="TPR-like"/>
    <property type="match status" value="1"/>
</dbReference>
<dbReference type="Proteomes" id="UP000253410">
    <property type="component" value="Unassembled WGS sequence"/>
</dbReference>
<gene>
    <name evidence="2" type="ORF">DF182_27555</name>
</gene>
<organism evidence="2 3">
    <name type="scientific">Chitinophaga flava</name>
    <dbReference type="NCBI Taxonomy" id="2259036"/>
    <lineage>
        <taxon>Bacteria</taxon>
        <taxon>Pseudomonadati</taxon>
        <taxon>Bacteroidota</taxon>
        <taxon>Chitinophagia</taxon>
        <taxon>Chitinophagales</taxon>
        <taxon>Chitinophagaceae</taxon>
        <taxon>Chitinophaga</taxon>
    </lineage>
</organism>